<dbReference type="Proteomes" id="UP000431922">
    <property type="component" value="Unassembled WGS sequence"/>
</dbReference>
<evidence type="ECO:0000313" key="3">
    <source>
        <dbReference type="Proteomes" id="UP000431922"/>
    </source>
</evidence>
<comment type="caution">
    <text evidence="2">The sequence shown here is derived from an EMBL/GenBank/DDBJ whole genome shotgun (WGS) entry which is preliminary data.</text>
</comment>
<evidence type="ECO:0000256" key="1">
    <source>
        <dbReference type="SAM" id="Phobius"/>
    </source>
</evidence>
<feature type="transmembrane region" description="Helical" evidence="1">
    <location>
        <begin position="24"/>
        <end position="42"/>
    </location>
</feature>
<keyword evidence="1" id="KW-0812">Transmembrane</keyword>
<proteinExistence type="predicted"/>
<dbReference type="EMBL" id="WTYL01000003">
    <property type="protein sequence ID" value="MXP45188.1"/>
    <property type="molecule type" value="Genomic_DNA"/>
</dbReference>
<protein>
    <submittedName>
        <fullName evidence="2">ABC transporter</fullName>
    </submittedName>
</protein>
<reference evidence="2 3" key="1">
    <citation type="submission" date="2019-12" db="EMBL/GenBank/DDBJ databases">
        <title>Genomic-based taxomic classification of the family Erythrobacteraceae.</title>
        <authorList>
            <person name="Xu L."/>
        </authorList>
    </citation>
    <scope>NUCLEOTIDE SEQUENCE [LARGE SCALE GENOMIC DNA]</scope>
    <source>
        <strain evidence="2 3">KCTC 42453</strain>
    </source>
</reference>
<dbReference type="AlphaFoldDB" id="A0A845B481"/>
<gene>
    <name evidence="2" type="ORF">GRI65_12090</name>
</gene>
<accession>A0A845B481</accession>
<keyword evidence="1" id="KW-1133">Transmembrane helix</keyword>
<sequence>MPSDPDSPPSGKTDGTRLTVQRRFAAAIALTFLVAGLGARALSSPTERRSLALMGTLPIYWGEAAGVEELIAGDAPPHWARGALEKEYELVPLDTLAGLQGLASPGAPERMMLAQPRPLSGAENVALDGWVRDGGQLLLFADPMLTGHSRFSVGDRRRPQDVILLSPILSRWGLELQFDDQQDESERTVQFGDIPLPTRLAGSFRIAATSPGAPADCTLEAGGLVADCVIGEGRALIVADAAVLEQDGDQAVRESALESLTGRAFPDR</sequence>
<keyword evidence="3" id="KW-1185">Reference proteome</keyword>
<keyword evidence="1" id="KW-0472">Membrane</keyword>
<organism evidence="2 3">
    <name type="scientific">Allopontixanthobacter sediminis</name>
    <dbReference type="NCBI Taxonomy" id="1689985"/>
    <lineage>
        <taxon>Bacteria</taxon>
        <taxon>Pseudomonadati</taxon>
        <taxon>Pseudomonadota</taxon>
        <taxon>Alphaproteobacteria</taxon>
        <taxon>Sphingomonadales</taxon>
        <taxon>Erythrobacteraceae</taxon>
        <taxon>Allopontixanthobacter</taxon>
    </lineage>
</organism>
<evidence type="ECO:0000313" key="2">
    <source>
        <dbReference type="EMBL" id="MXP45188.1"/>
    </source>
</evidence>
<dbReference type="RefSeq" id="WP_160756814.1">
    <property type="nucleotide sequence ID" value="NZ_WTYL01000003.1"/>
</dbReference>
<dbReference type="OrthoDB" id="7390937at2"/>
<name>A0A845B481_9SPHN</name>